<evidence type="ECO:0000256" key="1">
    <source>
        <dbReference type="ARBA" id="ARBA00023125"/>
    </source>
</evidence>
<proteinExistence type="predicted"/>
<dbReference type="EMBL" id="SMNA01000001">
    <property type="protein sequence ID" value="TDE98862.1"/>
    <property type="molecule type" value="Genomic_DNA"/>
</dbReference>
<keyword evidence="1 2" id="KW-0238">DNA-binding</keyword>
<dbReference type="Pfam" id="PF00440">
    <property type="entry name" value="TetR_N"/>
    <property type="match status" value="1"/>
</dbReference>
<dbReference type="PANTHER" id="PTHR30055:SF237">
    <property type="entry name" value="TRANSCRIPTIONAL REPRESSOR MCE3R"/>
    <property type="match status" value="1"/>
</dbReference>
<feature type="domain" description="HTH tetR-type" evidence="3">
    <location>
        <begin position="13"/>
        <end position="73"/>
    </location>
</feature>
<evidence type="ECO:0000313" key="4">
    <source>
        <dbReference type="EMBL" id="TDE98862.1"/>
    </source>
</evidence>
<protein>
    <submittedName>
        <fullName evidence="4">TetR/AcrR family transcriptional regulator</fullName>
    </submittedName>
</protein>
<comment type="caution">
    <text evidence="4">The sequence shown here is derived from an EMBL/GenBank/DDBJ whole genome shotgun (WGS) entry which is preliminary data.</text>
</comment>
<dbReference type="InterPro" id="IPR036271">
    <property type="entry name" value="Tet_transcr_reg_TetR-rel_C_sf"/>
</dbReference>
<feature type="DNA-binding region" description="H-T-H motif" evidence="2">
    <location>
        <begin position="36"/>
        <end position="55"/>
    </location>
</feature>
<dbReference type="SUPFAM" id="SSF48498">
    <property type="entry name" value="Tetracyclin repressor-like, C-terminal domain"/>
    <property type="match status" value="1"/>
</dbReference>
<gene>
    <name evidence="4" type="ORF">EXU48_01285</name>
</gene>
<dbReference type="InterPro" id="IPR023772">
    <property type="entry name" value="DNA-bd_HTH_TetR-type_CS"/>
</dbReference>
<keyword evidence="5" id="KW-1185">Reference proteome</keyword>
<dbReference type="PANTHER" id="PTHR30055">
    <property type="entry name" value="HTH-TYPE TRANSCRIPTIONAL REGULATOR RUTR"/>
    <property type="match status" value="1"/>
</dbReference>
<dbReference type="InterPro" id="IPR001647">
    <property type="entry name" value="HTH_TetR"/>
</dbReference>
<dbReference type="InterPro" id="IPR050109">
    <property type="entry name" value="HTH-type_TetR-like_transc_reg"/>
</dbReference>
<dbReference type="Pfam" id="PF17932">
    <property type="entry name" value="TetR_C_24"/>
    <property type="match status" value="1"/>
</dbReference>
<dbReference type="Gene3D" id="1.10.10.60">
    <property type="entry name" value="Homeodomain-like"/>
    <property type="match status" value="1"/>
</dbReference>
<evidence type="ECO:0000313" key="5">
    <source>
        <dbReference type="Proteomes" id="UP000504882"/>
    </source>
</evidence>
<accession>A0ABY2ECG8</accession>
<reference evidence="4 5" key="1">
    <citation type="submission" date="2019-03" db="EMBL/GenBank/DDBJ databases">
        <title>Genomic features of bacteria from cold environments.</title>
        <authorList>
            <person name="Shen L."/>
        </authorList>
    </citation>
    <scope>NUCLEOTIDE SEQUENCE [LARGE SCALE GENOMIC DNA]</scope>
    <source>
        <strain evidence="5">T3246-1</strain>
    </source>
</reference>
<dbReference type="Gene3D" id="1.10.357.10">
    <property type="entry name" value="Tetracycline Repressor, domain 2"/>
    <property type="match status" value="1"/>
</dbReference>
<sequence>MAGRTRTGPVAAGSRREEILAAAADLFARHGYRGVSIYDIGAAVGISGPALYRHFRSKGALLSEMLVSISATLLSEGRRRSEAAEDPPAALAALVDWHIEFALDHLPLITIQFRDLDSLGEPDRDEVRRLQREYVEIWVRLIRELHPEVGEPTARSGAHAVFGLINSTPHSARLARSEMEVLLRTMALAALASVAASVRVAGDASSV</sequence>
<name>A0ABY2ECG8_9MICO</name>
<evidence type="ECO:0000256" key="2">
    <source>
        <dbReference type="PROSITE-ProRule" id="PRU00335"/>
    </source>
</evidence>
<dbReference type="InterPro" id="IPR041490">
    <property type="entry name" value="KstR2_TetR_C"/>
</dbReference>
<evidence type="ECO:0000259" key="3">
    <source>
        <dbReference type="PROSITE" id="PS50977"/>
    </source>
</evidence>
<dbReference type="PROSITE" id="PS50977">
    <property type="entry name" value="HTH_TETR_2"/>
    <property type="match status" value="1"/>
</dbReference>
<dbReference type="Proteomes" id="UP000504882">
    <property type="component" value="Unassembled WGS sequence"/>
</dbReference>
<dbReference type="SUPFAM" id="SSF46689">
    <property type="entry name" value="Homeodomain-like"/>
    <property type="match status" value="1"/>
</dbReference>
<organism evidence="4 5">
    <name type="scientific">Occultella glacieicola</name>
    <dbReference type="NCBI Taxonomy" id="2518684"/>
    <lineage>
        <taxon>Bacteria</taxon>
        <taxon>Bacillati</taxon>
        <taxon>Actinomycetota</taxon>
        <taxon>Actinomycetes</taxon>
        <taxon>Micrococcales</taxon>
        <taxon>Ruaniaceae</taxon>
        <taxon>Occultella</taxon>
    </lineage>
</organism>
<dbReference type="PRINTS" id="PR00455">
    <property type="entry name" value="HTHTETR"/>
</dbReference>
<dbReference type="InterPro" id="IPR009057">
    <property type="entry name" value="Homeodomain-like_sf"/>
</dbReference>
<dbReference type="PROSITE" id="PS01081">
    <property type="entry name" value="HTH_TETR_1"/>
    <property type="match status" value="1"/>
</dbReference>